<dbReference type="HAMAP" id="MF_00313">
    <property type="entry name" value="Glutaminase"/>
    <property type="match status" value="1"/>
</dbReference>
<evidence type="ECO:0000256" key="7">
    <source>
        <dbReference type="HAMAP-Rule" id="MF_00313"/>
    </source>
</evidence>
<reference evidence="9 10" key="1">
    <citation type="submission" date="2018-01" db="EMBL/GenBank/DDBJ databases">
        <title>Complete genome sequence of Streptomyces lunaelactis MM109T, a Ferroverdin A producer isolated from cave moonmilk deposits.</title>
        <authorList>
            <person name="Naome A."/>
            <person name="Martinet L."/>
            <person name="Maciejewska M."/>
            <person name="Anderssen S."/>
            <person name="Adam D."/>
            <person name="Tenconi E."/>
            <person name="Deflandre B."/>
            <person name="Arguelles-Arias A."/>
            <person name="Calusinska M."/>
            <person name="Copieters W."/>
            <person name="Karim L."/>
            <person name="Hanikenne M."/>
            <person name="Baurain D."/>
            <person name="van Wezel G."/>
            <person name="Smargiasso N."/>
            <person name="de Pauw E."/>
            <person name="Delfosse P."/>
            <person name="Rigali S."/>
        </authorList>
    </citation>
    <scope>NUCLEOTIDE SEQUENCE [LARGE SCALE GENOMIC DNA]</scope>
    <source>
        <strain evidence="9 10">MM109</strain>
    </source>
</reference>
<dbReference type="AlphaFoldDB" id="A0A2R4TDP4"/>
<evidence type="ECO:0000313" key="9">
    <source>
        <dbReference type="EMBL" id="AVZ77240.1"/>
    </source>
</evidence>
<dbReference type="Proteomes" id="UP000244201">
    <property type="component" value="Chromosome"/>
</dbReference>
<dbReference type="PANTHER" id="PTHR12544">
    <property type="entry name" value="GLUTAMINASE"/>
    <property type="match status" value="1"/>
</dbReference>
<dbReference type="Pfam" id="PF04960">
    <property type="entry name" value="Glutaminase"/>
    <property type="match status" value="1"/>
</dbReference>
<feature type="binding site" evidence="7">
    <location>
        <position position="252"/>
    </location>
    <ligand>
        <name>substrate</name>
    </ligand>
</feature>
<comment type="catalytic activity">
    <reaction evidence="5 7">
        <text>L-glutamine + H2O = L-glutamate + NH4(+)</text>
        <dbReference type="Rhea" id="RHEA:15889"/>
        <dbReference type="ChEBI" id="CHEBI:15377"/>
        <dbReference type="ChEBI" id="CHEBI:28938"/>
        <dbReference type="ChEBI" id="CHEBI:29985"/>
        <dbReference type="ChEBI" id="CHEBI:58359"/>
        <dbReference type="EC" id="3.5.1.2"/>
    </reaction>
</comment>
<evidence type="ECO:0000256" key="3">
    <source>
        <dbReference type="ARBA" id="ARBA00012918"/>
    </source>
</evidence>
<dbReference type="InterPro" id="IPR002110">
    <property type="entry name" value="Ankyrin_rpt"/>
</dbReference>
<feature type="binding site" evidence="7">
    <location>
        <position position="304"/>
    </location>
    <ligand>
        <name>substrate</name>
    </ligand>
</feature>
<feature type="binding site" evidence="7">
    <location>
        <position position="226"/>
    </location>
    <ligand>
        <name>substrate</name>
    </ligand>
</feature>
<feature type="binding site" evidence="7">
    <location>
        <position position="322"/>
    </location>
    <ligand>
        <name>substrate</name>
    </ligand>
</feature>
<evidence type="ECO:0000256" key="6">
    <source>
        <dbReference type="ARBA" id="ARBA00070405"/>
    </source>
</evidence>
<keyword evidence="7" id="KW-0007">Acetylation</keyword>
<dbReference type="EMBL" id="CP026304">
    <property type="protein sequence ID" value="AVZ77240.1"/>
    <property type="molecule type" value="Genomic_DNA"/>
</dbReference>
<evidence type="ECO:0000256" key="2">
    <source>
        <dbReference type="ARBA" id="ARBA00011881"/>
    </source>
</evidence>
<dbReference type="InterPro" id="IPR015868">
    <property type="entry name" value="Glutaminase"/>
</dbReference>
<dbReference type="KEGG" id="slk:SLUN_04725"/>
<dbReference type="FunFam" id="3.40.710.10:FF:000005">
    <property type="entry name" value="Glutaminase"/>
    <property type="match status" value="1"/>
</dbReference>
<keyword evidence="10" id="KW-1185">Reference proteome</keyword>
<dbReference type="GO" id="GO:0006543">
    <property type="term" value="P:L-glutamine catabolic process"/>
    <property type="evidence" value="ECO:0007669"/>
    <property type="project" value="TreeGrafter"/>
</dbReference>
<comment type="subunit">
    <text evidence="2 7">Homotetramer.</text>
</comment>
<evidence type="ECO:0000313" key="10">
    <source>
        <dbReference type="Proteomes" id="UP000244201"/>
    </source>
</evidence>
<dbReference type="InterPro" id="IPR012338">
    <property type="entry name" value="Beta-lactam/transpept-like"/>
</dbReference>
<sequence>MERLRKAGITPEDPRMRDIWASPEESDGDGQRLDLARFTKLCQRNRRLLARAITGELVIPDFPSFMADITEIYESLLPDRRGQVADYIPQLKRVAPDQFAIAICTVDGQRFTIGDFGQSFCVQSVCKPINYCLTLEGHGAEVVHRHVGREPSGLGFNELSVNGNGLPHNPMINSGAIMSCSLIEASLDMADRFDYVADTWRRLSGGSPVGFNNAVYLSERQTADRNFALGYFMREHGAFPAGTNLIETLEFYFQCCSVELDAGALASVASTLANGGVVPLSGDRVFSTGTVQKCLSLMSSCGMYDYSGEFAFTIGLPAKSGVSGALMLVVPQVMGIAIWSPRLDALGNSVRGIEFCKQLVAKYNFHVYDSLVGDDRQGKRDPRLQKNQAAIEGTIQLLWSASKGDADGVRACLASGVAPSASDYDGRTALHLAASEGHLDAVTYLLEQGADLAATDRWGGTPLTDAENGRHTTVIEALRRAADPASATPRARKQTA</sequence>
<organism evidence="9 10">
    <name type="scientific">Streptomyces lunaelactis</name>
    <dbReference type="NCBI Taxonomy" id="1535768"/>
    <lineage>
        <taxon>Bacteria</taxon>
        <taxon>Bacillati</taxon>
        <taxon>Actinomycetota</taxon>
        <taxon>Actinomycetes</taxon>
        <taxon>Kitasatosporales</taxon>
        <taxon>Streptomycetaceae</taxon>
        <taxon>Streptomyces</taxon>
    </lineage>
</organism>
<name>A0A2R4TDP4_9ACTN</name>
<accession>A0A2R4TDP4</accession>
<feature type="binding site" evidence="7">
    <location>
        <position position="219"/>
    </location>
    <ligand>
        <name>substrate</name>
    </ligand>
</feature>
<dbReference type="GO" id="GO:0006537">
    <property type="term" value="P:glutamate biosynthetic process"/>
    <property type="evidence" value="ECO:0007669"/>
    <property type="project" value="TreeGrafter"/>
</dbReference>
<dbReference type="InterPro" id="IPR036770">
    <property type="entry name" value="Ankyrin_rpt-contain_sf"/>
</dbReference>
<keyword evidence="8" id="KW-0040">ANK repeat</keyword>
<dbReference type="PANTHER" id="PTHR12544:SF29">
    <property type="entry name" value="GLUTAMINASE"/>
    <property type="match status" value="1"/>
</dbReference>
<keyword evidence="4 7" id="KW-0378">Hydrolase</keyword>
<feature type="binding site" evidence="7">
    <location>
        <position position="124"/>
    </location>
    <ligand>
        <name>substrate</name>
    </ligand>
</feature>
<feature type="repeat" description="ANK" evidence="8">
    <location>
        <begin position="425"/>
        <end position="457"/>
    </location>
</feature>
<dbReference type="SMART" id="SM00248">
    <property type="entry name" value="ANK"/>
    <property type="match status" value="2"/>
</dbReference>
<dbReference type="SUPFAM" id="SSF56601">
    <property type="entry name" value="beta-lactamase/transpeptidase-like"/>
    <property type="match status" value="1"/>
</dbReference>
<dbReference type="Gene3D" id="3.40.710.10">
    <property type="entry name" value="DD-peptidase/beta-lactamase superfamily"/>
    <property type="match status" value="1"/>
</dbReference>
<evidence type="ECO:0000256" key="4">
    <source>
        <dbReference type="ARBA" id="ARBA00022801"/>
    </source>
</evidence>
<protein>
    <recommendedName>
        <fullName evidence="6 7">Glutaminase</fullName>
        <ecNumber evidence="3 7">3.5.1.2</ecNumber>
    </recommendedName>
</protein>
<dbReference type="PROSITE" id="PS50297">
    <property type="entry name" value="ANK_REP_REGION"/>
    <property type="match status" value="1"/>
</dbReference>
<dbReference type="GO" id="GO:0004359">
    <property type="term" value="F:glutaminase activity"/>
    <property type="evidence" value="ECO:0007669"/>
    <property type="project" value="UniProtKB-UniRule"/>
</dbReference>
<comment type="similarity">
    <text evidence="1 7">Belongs to the glutaminase family.</text>
</comment>
<dbReference type="Gene3D" id="1.25.40.20">
    <property type="entry name" value="Ankyrin repeat-containing domain"/>
    <property type="match status" value="2"/>
</dbReference>
<evidence type="ECO:0000256" key="5">
    <source>
        <dbReference type="ARBA" id="ARBA00049534"/>
    </source>
</evidence>
<feature type="binding site" evidence="7">
    <location>
        <position position="173"/>
    </location>
    <ligand>
        <name>substrate</name>
    </ligand>
</feature>
<dbReference type="EC" id="3.5.1.2" evidence="3 7"/>
<dbReference type="SUPFAM" id="SSF48403">
    <property type="entry name" value="Ankyrin repeat"/>
    <property type="match status" value="1"/>
</dbReference>
<dbReference type="PROSITE" id="PS50088">
    <property type="entry name" value="ANK_REPEAT"/>
    <property type="match status" value="1"/>
</dbReference>
<proteinExistence type="inferred from homology"/>
<evidence type="ECO:0000256" key="8">
    <source>
        <dbReference type="PROSITE-ProRule" id="PRU00023"/>
    </source>
</evidence>
<gene>
    <name evidence="7 9" type="primary">glsA</name>
    <name evidence="9" type="ORF">SLUN_04725</name>
</gene>
<evidence type="ECO:0000256" key="1">
    <source>
        <dbReference type="ARBA" id="ARBA00011076"/>
    </source>
</evidence>
<dbReference type="NCBIfam" id="TIGR03814">
    <property type="entry name" value="Gln_ase"/>
    <property type="match status" value="1"/>
</dbReference>
<dbReference type="Pfam" id="PF12796">
    <property type="entry name" value="Ank_2"/>
    <property type="match status" value="1"/>
</dbReference>